<comment type="similarity">
    <text evidence="1 2">Belongs to the BioY family.</text>
</comment>
<keyword evidence="2 3" id="KW-0472">Membrane</keyword>
<organism evidence="4 5">
    <name type="scientific">Roseivivax halodurans JCM 10272</name>
    <dbReference type="NCBI Taxonomy" id="1449350"/>
    <lineage>
        <taxon>Bacteria</taxon>
        <taxon>Pseudomonadati</taxon>
        <taxon>Pseudomonadota</taxon>
        <taxon>Alphaproteobacteria</taxon>
        <taxon>Rhodobacterales</taxon>
        <taxon>Roseobacteraceae</taxon>
        <taxon>Roseivivax</taxon>
    </lineage>
</organism>
<evidence type="ECO:0000256" key="2">
    <source>
        <dbReference type="PIRNR" id="PIRNR016661"/>
    </source>
</evidence>
<gene>
    <name evidence="4" type="ORF">OCH239_18100</name>
</gene>
<dbReference type="AlphaFoldDB" id="X7EJ54"/>
<sequence>MSFSGKDFQHQYHGDARMALARSPLALESRPLHWQIAAVFFGTVALAVASQISVPMVPVPVTMQTFAVMTLGALYGWKLGALTVLAWLGEAMLGAPVLSGGAGGPAPFVGPTAGYLAAFPICAALTGWLAERGWNGRRPLLALAAMGIGHVLCLTLGAAWLTVLFGFETAIATGVAPFLVGLALKSALGAVVLRQIAQMSGKRAE</sequence>
<keyword evidence="3" id="KW-0812">Transmembrane</keyword>
<dbReference type="EMBL" id="JALZ01000006">
    <property type="protein sequence ID" value="ETX15193.1"/>
    <property type="molecule type" value="Genomic_DNA"/>
</dbReference>
<dbReference type="eggNOG" id="COG1268">
    <property type="taxonomic scope" value="Bacteria"/>
</dbReference>
<evidence type="ECO:0000313" key="5">
    <source>
        <dbReference type="Proteomes" id="UP000022447"/>
    </source>
</evidence>
<dbReference type="GO" id="GO:0005886">
    <property type="term" value="C:plasma membrane"/>
    <property type="evidence" value="ECO:0007669"/>
    <property type="project" value="UniProtKB-SubCell"/>
</dbReference>
<keyword evidence="3" id="KW-1133">Transmembrane helix</keyword>
<keyword evidence="2" id="KW-1003">Cell membrane</keyword>
<feature type="transmembrane region" description="Helical" evidence="3">
    <location>
        <begin position="66"/>
        <end position="88"/>
    </location>
</feature>
<dbReference type="PIRSF" id="PIRSF016661">
    <property type="entry name" value="BioY"/>
    <property type="match status" value="1"/>
</dbReference>
<dbReference type="Proteomes" id="UP000022447">
    <property type="component" value="Unassembled WGS sequence"/>
</dbReference>
<proteinExistence type="inferred from homology"/>
<comment type="caution">
    <text evidence="4">The sequence shown here is derived from an EMBL/GenBank/DDBJ whole genome shotgun (WGS) entry which is preliminary data.</text>
</comment>
<evidence type="ECO:0000313" key="4">
    <source>
        <dbReference type="EMBL" id="ETX15193.1"/>
    </source>
</evidence>
<accession>X7EJ54</accession>
<dbReference type="Gene3D" id="1.10.1760.20">
    <property type="match status" value="1"/>
</dbReference>
<evidence type="ECO:0000256" key="1">
    <source>
        <dbReference type="ARBA" id="ARBA00010692"/>
    </source>
</evidence>
<dbReference type="PANTHER" id="PTHR34295">
    <property type="entry name" value="BIOTIN TRANSPORTER BIOY"/>
    <property type="match status" value="1"/>
</dbReference>
<dbReference type="STRING" id="1449350.OCH239_18100"/>
<dbReference type="Pfam" id="PF02632">
    <property type="entry name" value="BioY"/>
    <property type="match status" value="1"/>
</dbReference>
<comment type="subcellular location">
    <subcellularLocation>
        <location evidence="2">Cell membrane</location>
        <topology evidence="2">Multi-pass membrane protein</topology>
    </subcellularLocation>
</comment>
<dbReference type="PATRIC" id="fig|1449350.3.peg.1624"/>
<keyword evidence="2" id="KW-0813">Transport</keyword>
<dbReference type="GO" id="GO:0015225">
    <property type="term" value="F:biotin transmembrane transporter activity"/>
    <property type="evidence" value="ECO:0007669"/>
    <property type="project" value="UniProtKB-UniRule"/>
</dbReference>
<name>X7EJ54_9RHOB</name>
<feature type="transmembrane region" description="Helical" evidence="3">
    <location>
        <begin position="108"/>
        <end position="129"/>
    </location>
</feature>
<dbReference type="PANTHER" id="PTHR34295:SF1">
    <property type="entry name" value="BIOTIN TRANSPORTER BIOY"/>
    <property type="match status" value="1"/>
</dbReference>
<keyword evidence="5" id="KW-1185">Reference proteome</keyword>
<feature type="transmembrane region" description="Helical" evidence="3">
    <location>
        <begin position="171"/>
        <end position="193"/>
    </location>
</feature>
<feature type="transmembrane region" description="Helical" evidence="3">
    <location>
        <begin position="141"/>
        <end position="165"/>
    </location>
</feature>
<dbReference type="InterPro" id="IPR003784">
    <property type="entry name" value="BioY"/>
</dbReference>
<evidence type="ECO:0000256" key="3">
    <source>
        <dbReference type="SAM" id="Phobius"/>
    </source>
</evidence>
<protein>
    <recommendedName>
        <fullName evidence="2">Biotin transporter</fullName>
    </recommendedName>
</protein>
<feature type="transmembrane region" description="Helical" evidence="3">
    <location>
        <begin position="32"/>
        <end position="54"/>
    </location>
</feature>
<reference evidence="4 5" key="1">
    <citation type="submission" date="2014-01" db="EMBL/GenBank/DDBJ databases">
        <title>Roseivivax halodurans JCM 10272 Genome Sequencing.</title>
        <authorList>
            <person name="Lai Q."/>
            <person name="Li G."/>
            <person name="Shao Z."/>
        </authorList>
    </citation>
    <scope>NUCLEOTIDE SEQUENCE [LARGE SCALE GENOMIC DNA]</scope>
    <source>
        <strain evidence="4 5">JCM 10272</strain>
    </source>
</reference>